<dbReference type="GO" id="GO:0006260">
    <property type="term" value="P:DNA replication"/>
    <property type="evidence" value="ECO:0007669"/>
    <property type="project" value="TreeGrafter"/>
</dbReference>
<dbReference type="KEGG" id="emt:CPZ25_014030"/>
<dbReference type="InterPro" id="IPR002611">
    <property type="entry name" value="IstB_ATP-bd"/>
</dbReference>
<proteinExistence type="predicted"/>
<sequence>MTVKRSTRSLTSWTKPGYGVTIMNERTKKVYDAFEQKQFRNKLELKRKQDALYAAIPKLAELDHAINLQGIRMTREVSRKNPDAISEFRQNVEALKKQKEALLLENGYPLDYLTLRYDCPICKDTGYINGQVCSCLKQELIRAAFNNYDLNVHAQAENFDTFNPDYYADEAVETQNGSPREKMCRLKEKMQHYCLHFESQNDNYLFTGKPGVGKTFMSNCVANALIGKGYNVVYITAAHLVQDIQSKIFNDNIPINEIYSPLFTADLLIIDDFGAESYSDFSKKQLFEVINTRLQEHKKIILSTNLTMPQILENYDERLTSRIRGNFLNIVFAGDDIRLIKKRMG</sequence>
<gene>
    <name evidence="2" type="ORF">CPZ25_014030</name>
</gene>
<dbReference type="AlphaFoldDB" id="A0A4P9CCC8"/>
<dbReference type="SMART" id="SM00382">
    <property type="entry name" value="AAA"/>
    <property type="match status" value="1"/>
</dbReference>
<protein>
    <recommendedName>
        <fullName evidence="1">AAA+ ATPase domain-containing protein</fullName>
    </recommendedName>
</protein>
<dbReference type="PANTHER" id="PTHR30050:SF4">
    <property type="entry name" value="ATP-BINDING PROTEIN RV3427C IN INSERTION SEQUENCE-RELATED"/>
    <property type="match status" value="1"/>
</dbReference>
<dbReference type="SUPFAM" id="SSF52540">
    <property type="entry name" value="P-loop containing nucleoside triphosphate hydrolases"/>
    <property type="match status" value="1"/>
</dbReference>
<evidence type="ECO:0000313" key="3">
    <source>
        <dbReference type="Proteomes" id="UP000218387"/>
    </source>
</evidence>
<name>A0A4P9CCC8_EUBML</name>
<dbReference type="PANTHER" id="PTHR30050">
    <property type="entry name" value="CHROMOSOMAL REPLICATION INITIATOR PROTEIN DNAA"/>
    <property type="match status" value="1"/>
</dbReference>
<dbReference type="EMBL" id="CP029487">
    <property type="protein sequence ID" value="QCT72402.1"/>
    <property type="molecule type" value="Genomic_DNA"/>
</dbReference>
<accession>A0A4P9CCC8</accession>
<organism evidence="2 3">
    <name type="scientific">Eubacterium maltosivorans</name>
    <dbReference type="NCBI Taxonomy" id="2041044"/>
    <lineage>
        <taxon>Bacteria</taxon>
        <taxon>Bacillati</taxon>
        <taxon>Bacillota</taxon>
        <taxon>Clostridia</taxon>
        <taxon>Eubacteriales</taxon>
        <taxon>Eubacteriaceae</taxon>
        <taxon>Eubacterium</taxon>
    </lineage>
</organism>
<dbReference type="InterPro" id="IPR003593">
    <property type="entry name" value="AAA+_ATPase"/>
</dbReference>
<evidence type="ECO:0000313" key="2">
    <source>
        <dbReference type="EMBL" id="QCT72402.1"/>
    </source>
</evidence>
<keyword evidence="3" id="KW-1185">Reference proteome</keyword>
<feature type="domain" description="AAA+ ATPase" evidence="1">
    <location>
        <begin position="200"/>
        <end position="335"/>
    </location>
</feature>
<dbReference type="Gene3D" id="3.40.50.300">
    <property type="entry name" value="P-loop containing nucleotide triphosphate hydrolases"/>
    <property type="match status" value="1"/>
</dbReference>
<dbReference type="CDD" id="cd00009">
    <property type="entry name" value="AAA"/>
    <property type="match status" value="1"/>
</dbReference>
<reference evidence="2 3" key="1">
    <citation type="submission" date="2018-05" db="EMBL/GenBank/DDBJ databases">
        <title>Genome comparison of Eubacterium sp.</title>
        <authorList>
            <person name="Feng Y."/>
            <person name="Sanchez-Andrea I."/>
            <person name="Stams A.J.M."/>
            <person name="De Vos W.M."/>
        </authorList>
    </citation>
    <scope>NUCLEOTIDE SEQUENCE [LARGE SCALE GENOMIC DNA]</scope>
    <source>
        <strain evidence="2 3">YI</strain>
    </source>
</reference>
<dbReference type="Proteomes" id="UP000218387">
    <property type="component" value="Chromosome"/>
</dbReference>
<dbReference type="GO" id="GO:0005524">
    <property type="term" value="F:ATP binding"/>
    <property type="evidence" value="ECO:0007669"/>
    <property type="project" value="InterPro"/>
</dbReference>
<dbReference type="NCBIfam" id="NF005304">
    <property type="entry name" value="PRK06835.1"/>
    <property type="match status" value="1"/>
</dbReference>
<dbReference type="Pfam" id="PF01695">
    <property type="entry name" value="IstB_IS21"/>
    <property type="match status" value="1"/>
</dbReference>
<dbReference type="InterPro" id="IPR027417">
    <property type="entry name" value="P-loop_NTPase"/>
</dbReference>
<evidence type="ECO:0000259" key="1">
    <source>
        <dbReference type="SMART" id="SM00382"/>
    </source>
</evidence>